<dbReference type="InterPro" id="IPR015942">
    <property type="entry name" value="Asp/Glu/hydantoin_racemase"/>
</dbReference>
<dbReference type="InterPro" id="IPR004380">
    <property type="entry name" value="Asp_race"/>
</dbReference>
<comment type="similarity">
    <text evidence="1">Belongs to the aspartate/glutamate racemases family.</text>
</comment>
<dbReference type="Pfam" id="PF01177">
    <property type="entry name" value="Asp_Glu_race"/>
    <property type="match status" value="1"/>
</dbReference>
<sequence length="235" mass="26702">MKKKLGILGGMGPLASMVFYERIIHNTLANCDNEHIDIMLLSHATIPDRTSVILENRDHSEIVDVVKPDLKAFEGYGVSNIAASCNTFHNFLEDLEKLTDIPFINMIDITTEEAKKHGNVVTILGTKGTLQTGIYDKYIEKYGLEHLRVDDKIEDELMDIIYYIKSTNDVKSKRLNEICKYYLDQGSIPILACTELSTIDLEKEIDEQAIDALSVLTRECILRSGYELKYEKIVH</sequence>
<dbReference type="EMBL" id="AEEH01000035">
    <property type="protein sequence ID" value="EFM25445.1"/>
    <property type="molecule type" value="Genomic_DNA"/>
</dbReference>
<dbReference type="GO" id="GO:0047689">
    <property type="term" value="F:aspartate racemase activity"/>
    <property type="evidence" value="ECO:0007669"/>
    <property type="project" value="UniProtKB-EC"/>
</dbReference>
<comment type="caution">
    <text evidence="3">The sequence shown here is derived from an EMBL/GenBank/DDBJ whole genome shotgun (WGS) entry which is preliminary data.</text>
</comment>
<dbReference type="EC" id="5.1.1.13" evidence="3"/>
<dbReference type="AlphaFoldDB" id="E0NL70"/>
<dbReference type="InterPro" id="IPR001920">
    <property type="entry name" value="Asp/Glu_race"/>
</dbReference>
<reference evidence="3 4" key="1">
    <citation type="submission" date="2010-07" db="EMBL/GenBank/DDBJ databases">
        <authorList>
            <person name="Muzny D."/>
            <person name="Qin X."/>
            <person name="Deng J."/>
            <person name="Jiang H."/>
            <person name="Liu Y."/>
            <person name="Qu J."/>
            <person name="Song X.-Z."/>
            <person name="Zhang L."/>
            <person name="Thornton R."/>
            <person name="Coyle M."/>
            <person name="Francisco L."/>
            <person name="Jackson L."/>
            <person name="Javaid M."/>
            <person name="Korchina V."/>
            <person name="Kovar C."/>
            <person name="Mata R."/>
            <person name="Mathew T."/>
            <person name="Ngo R."/>
            <person name="Nguyen L."/>
            <person name="Nguyen N."/>
            <person name="Okwuonu G."/>
            <person name="Ongeri F."/>
            <person name="Pham C."/>
            <person name="Simmons D."/>
            <person name="Wilczek-Boney K."/>
            <person name="Hale W."/>
            <person name="Jakkamsetti A."/>
            <person name="Pham P."/>
            <person name="Ruth R."/>
            <person name="San Lucas F."/>
            <person name="Warren J."/>
            <person name="Zhang J."/>
            <person name="Zhao Z."/>
            <person name="Zhou C."/>
            <person name="Zhu D."/>
            <person name="Lee S."/>
            <person name="Bess C."/>
            <person name="Blankenburg K."/>
            <person name="Forbes L."/>
            <person name="Fu Q."/>
            <person name="Gubbala S."/>
            <person name="Hirani K."/>
            <person name="Jayaseelan J.C."/>
            <person name="Lara F."/>
            <person name="Munidasa M."/>
            <person name="Palculict T."/>
            <person name="Patil S."/>
            <person name="Pu L.-L."/>
            <person name="Saada N."/>
            <person name="Tang L."/>
            <person name="Weissenberger G."/>
            <person name="Zhu Y."/>
            <person name="Hemphill L."/>
            <person name="Shang Y."/>
            <person name="Youmans B."/>
            <person name="Ayvaz T."/>
            <person name="Ross M."/>
            <person name="Santibanez J."/>
            <person name="Aqrawi P."/>
            <person name="Gross S."/>
            <person name="Joshi V."/>
            <person name="Fowler G."/>
            <person name="Nazareth L."/>
            <person name="Reid J."/>
            <person name="Worley K."/>
            <person name="Petrosino J."/>
            <person name="Highlander S."/>
            <person name="Gibbs R."/>
        </authorList>
    </citation>
    <scope>NUCLEOTIDE SEQUENCE [LARGE SCALE GENOMIC DNA]</scope>
    <source>
        <strain evidence="3 4">ATCC BAA-1640</strain>
    </source>
</reference>
<dbReference type="PANTHER" id="PTHR21198:SF7">
    <property type="entry name" value="ASPARTATE-GLUTAMATE RACEMASE FAMILY"/>
    <property type="match status" value="1"/>
</dbReference>
<dbReference type="NCBIfam" id="TIGR00035">
    <property type="entry name" value="asp_race"/>
    <property type="match status" value="1"/>
</dbReference>
<dbReference type="PANTHER" id="PTHR21198">
    <property type="entry name" value="GLUTAMATE RACEMASE"/>
    <property type="match status" value="1"/>
</dbReference>
<dbReference type="STRING" id="862517.HMPREF9225_0909"/>
<accession>E0NL70</accession>
<evidence type="ECO:0000313" key="4">
    <source>
        <dbReference type="Proteomes" id="UP000003280"/>
    </source>
</evidence>
<dbReference type="Gene3D" id="3.40.50.1860">
    <property type="match status" value="2"/>
</dbReference>
<dbReference type="OrthoDB" id="9803739at2"/>
<name>E0NL70_9FIRM</name>
<dbReference type="HOGENOM" id="CLU_055360_2_1_9"/>
<protein>
    <submittedName>
        <fullName evidence="3">Aspartate racemase</fullName>
        <ecNumber evidence="3">5.1.1.13</ecNumber>
    </submittedName>
</protein>
<keyword evidence="4" id="KW-1185">Reference proteome</keyword>
<evidence type="ECO:0000256" key="1">
    <source>
        <dbReference type="ARBA" id="ARBA00007847"/>
    </source>
</evidence>
<dbReference type="eggNOG" id="COG1794">
    <property type="taxonomic scope" value="Bacteria"/>
</dbReference>
<gene>
    <name evidence="3" type="ORF">HMPREF9225_0909</name>
</gene>
<proteinExistence type="inferred from homology"/>
<evidence type="ECO:0000313" key="3">
    <source>
        <dbReference type="EMBL" id="EFM25445.1"/>
    </source>
</evidence>
<dbReference type="Proteomes" id="UP000003280">
    <property type="component" value="Unassembled WGS sequence"/>
</dbReference>
<dbReference type="RefSeq" id="WP_008901723.1">
    <property type="nucleotide sequence ID" value="NZ_GL397071.1"/>
</dbReference>
<dbReference type="SUPFAM" id="SSF53681">
    <property type="entry name" value="Aspartate/glutamate racemase"/>
    <property type="match status" value="2"/>
</dbReference>
<keyword evidence="2 3" id="KW-0413">Isomerase</keyword>
<organism evidence="3 4">
    <name type="scientific">Peptoniphilus duerdenii ATCC BAA-1640</name>
    <dbReference type="NCBI Taxonomy" id="862517"/>
    <lineage>
        <taxon>Bacteria</taxon>
        <taxon>Bacillati</taxon>
        <taxon>Bacillota</taxon>
        <taxon>Tissierellia</taxon>
        <taxon>Tissierellales</taxon>
        <taxon>Peptoniphilaceae</taxon>
        <taxon>Peptoniphilus</taxon>
    </lineage>
</organism>
<evidence type="ECO:0000256" key="2">
    <source>
        <dbReference type="ARBA" id="ARBA00023235"/>
    </source>
</evidence>